<keyword evidence="3" id="KW-1185">Reference proteome</keyword>
<gene>
    <name evidence="2" type="ORF">GOP47_0006890</name>
</gene>
<evidence type="ECO:0000313" key="2">
    <source>
        <dbReference type="EMBL" id="KAI5079219.1"/>
    </source>
</evidence>
<dbReference type="AlphaFoldDB" id="A0A9D4V453"/>
<dbReference type="OrthoDB" id="843671at2759"/>
<feature type="region of interest" description="Disordered" evidence="1">
    <location>
        <begin position="130"/>
        <end position="230"/>
    </location>
</feature>
<accession>A0A9D4V453</accession>
<feature type="compositionally biased region" description="Basic and acidic residues" evidence="1">
    <location>
        <begin position="201"/>
        <end position="223"/>
    </location>
</feature>
<evidence type="ECO:0000313" key="3">
    <source>
        <dbReference type="Proteomes" id="UP000886520"/>
    </source>
</evidence>
<dbReference type="Proteomes" id="UP000886520">
    <property type="component" value="Chromosome 6"/>
</dbReference>
<organism evidence="2 3">
    <name type="scientific">Adiantum capillus-veneris</name>
    <name type="common">Maidenhair fern</name>
    <dbReference type="NCBI Taxonomy" id="13818"/>
    <lineage>
        <taxon>Eukaryota</taxon>
        <taxon>Viridiplantae</taxon>
        <taxon>Streptophyta</taxon>
        <taxon>Embryophyta</taxon>
        <taxon>Tracheophyta</taxon>
        <taxon>Polypodiopsida</taxon>
        <taxon>Polypodiidae</taxon>
        <taxon>Polypodiales</taxon>
        <taxon>Pteridineae</taxon>
        <taxon>Pteridaceae</taxon>
        <taxon>Vittarioideae</taxon>
        <taxon>Adiantum</taxon>
    </lineage>
</organism>
<proteinExistence type="predicted"/>
<sequence>MGNLSSSSCSAAPTLASTIKSSAATQRVSRVLLIDGSMLKFRSPIKVIHLLLDYPNHVICPLDSLTPGLHSLSTLLPDEQLQLGRLYLLLPFKTHLQHHQQTSSNKSIKQAKRQHTLDPKMLLQERGVQEHLEMNSSLPRTREERILPAEESGSKVAQEKQRQGLMGNADLGSSKFADSDNRSEVGLRYSSTSRRSGGKLSSHERRGGKESSERGNAGFKHENIGPLCDTPELQRAYRSFLLRRSSTWTPRLQPILERR</sequence>
<protein>
    <submittedName>
        <fullName evidence="2">Uncharacterized protein</fullName>
    </submittedName>
</protein>
<dbReference type="EMBL" id="JABFUD020000006">
    <property type="protein sequence ID" value="KAI5079219.1"/>
    <property type="molecule type" value="Genomic_DNA"/>
</dbReference>
<comment type="caution">
    <text evidence="2">The sequence shown here is derived from an EMBL/GenBank/DDBJ whole genome shotgun (WGS) entry which is preliminary data.</text>
</comment>
<reference evidence="2" key="1">
    <citation type="submission" date="2021-01" db="EMBL/GenBank/DDBJ databases">
        <title>Adiantum capillus-veneris genome.</title>
        <authorList>
            <person name="Fang Y."/>
            <person name="Liao Q."/>
        </authorList>
    </citation>
    <scope>NUCLEOTIDE SEQUENCE</scope>
    <source>
        <strain evidence="2">H3</strain>
        <tissue evidence="2">Leaf</tissue>
    </source>
</reference>
<name>A0A9D4V453_ADICA</name>
<dbReference type="InterPro" id="IPR025322">
    <property type="entry name" value="PADRE_dom"/>
</dbReference>
<evidence type="ECO:0000256" key="1">
    <source>
        <dbReference type="SAM" id="MobiDB-lite"/>
    </source>
</evidence>
<dbReference type="Pfam" id="PF14009">
    <property type="entry name" value="PADRE"/>
    <property type="match status" value="1"/>
</dbReference>
<dbReference type="PANTHER" id="PTHR33052">
    <property type="entry name" value="DUF4228 DOMAIN PROTEIN-RELATED"/>
    <property type="match status" value="1"/>
</dbReference>